<dbReference type="Proteomes" id="UP001161247">
    <property type="component" value="Chromosome 9"/>
</dbReference>
<name>A0AAV1EGT7_OLDCO</name>
<keyword evidence="2" id="KW-0812">Transmembrane</keyword>
<keyword evidence="4" id="KW-1185">Reference proteome</keyword>
<evidence type="ECO:0000313" key="3">
    <source>
        <dbReference type="EMBL" id="CAI9118899.1"/>
    </source>
</evidence>
<protein>
    <submittedName>
        <fullName evidence="3">OLC1v1020527C2</fullName>
    </submittedName>
</protein>
<feature type="compositionally biased region" description="Basic residues" evidence="1">
    <location>
        <begin position="18"/>
        <end position="31"/>
    </location>
</feature>
<feature type="transmembrane region" description="Helical" evidence="2">
    <location>
        <begin position="199"/>
        <end position="216"/>
    </location>
</feature>
<evidence type="ECO:0000256" key="1">
    <source>
        <dbReference type="SAM" id="MobiDB-lite"/>
    </source>
</evidence>
<feature type="region of interest" description="Disordered" evidence="1">
    <location>
        <begin position="1"/>
        <end position="58"/>
    </location>
</feature>
<evidence type="ECO:0000256" key="2">
    <source>
        <dbReference type="SAM" id="Phobius"/>
    </source>
</evidence>
<sequence length="229" mass="25034">MRDYHLQTQQKDNSATSRRPKSAAVHSKKPPKVSPKNPNSASSPCAEEDLGFESPKDWIDSSSSVAEISDWNLVVESSEESSVSLTPASAITSEAVVLSEISPCSSVINFDEPKDGTASSFSQQDTAGQEVKKLSSSVEAEVLIKCLREAQVQVSESKNVDLFSKKLLNALVTIYAEEQFQLPEEKDWFDVIMLKKGSLAVLLLLLWTIAVFVIFSDFSHSKYGGSIPT</sequence>
<gene>
    <name evidence="3" type="ORF">OLC1_LOCUS24671</name>
</gene>
<proteinExistence type="predicted"/>
<dbReference type="EMBL" id="OX459126">
    <property type="protein sequence ID" value="CAI9118899.1"/>
    <property type="molecule type" value="Genomic_DNA"/>
</dbReference>
<feature type="compositionally biased region" description="Polar residues" evidence="1">
    <location>
        <begin position="1"/>
        <end position="17"/>
    </location>
</feature>
<keyword evidence="2" id="KW-0472">Membrane</keyword>
<organism evidence="3 4">
    <name type="scientific">Oldenlandia corymbosa var. corymbosa</name>
    <dbReference type="NCBI Taxonomy" id="529605"/>
    <lineage>
        <taxon>Eukaryota</taxon>
        <taxon>Viridiplantae</taxon>
        <taxon>Streptophyta</taxon>
        <taxon>Embryophyta</taxon>
        <taxon>Tracheophyta</taxon>
        <taxon>Spermatophyta</taxon>
        <taxon>Magnoliopsida</taxon>
        <taxon>eudicotyledons</taxon>
        <taxon>Gunneridae</taxon>
        <taxon>Pentapetalae</taxon>
        <taxon>asterids</taxon>
        <taxon>lamiids</taxon>
        <taxon>Gentianales</taxon>
        <taxon>Rubiaceae</taxon>
        <taxon>Rubioideae</taxon>
        <taxon>Spermacoceae</taxon>
        <taxon>Hedyotis-Oldenlandia complex</taxon>
        <taxon>Oldenlandia</taxon>
    </lineage>
</organism>
<reference evidence="3" key="1">
    <citation type="submission" date="2023-03" db="EMBL/GenBank/DDBJ databases">
        <authorList>
            <person name="Julca I."/>
        </authorList>
    </citation>
    <scope>NUCLEOTIDE SEQUENCE</scope>
</reference>
<feature type="compositionally biased region" description="Low complexity" evidence="1">
    <location>
        <begin position="34"/>
        <end position="44"/>
    </location>
</feature>
<dbReference type="AlphaFoldDB" id="A0AAV1EGT7"/>
<keyword evidence="2" id="KW-1133">Transmembrane helix</keyword>
<accession>A0AAV1EGT7</accession>
<evidence type="ECO:0000313" key="4">
    <source>
        <dbReference type="Proteomes" id="UP001161247"/>
    </source>
</evidence>